<dbReference type="AlphaFoldDB" id="A0A1H1SAV4"/>
<evidence type="ECO:0000313" key="1">
    <source>
        <dbReference type="EMBL" id="SDS45260.1"/>
    </source>
</evidence>
<dbReference type="EMBL" id="LT629740">
    <property type="protein sequence ID" value="SDS45260.1"/>
    <property type="molecule type" value="Genomic_DNA"/>
</dbReference>
<reference evidence="1 2" key="1">
    <citation type="submission" date="2016-10" db="EMBL/GenBank/DDBJ databases">
        <authorList>
            <person name="de Groot N.N."/>
        </authorList>
    </citation>
    <scope>NUCLEOTIDE SEQUENCE [LARGE SCALE GENOMIC DNA]</scope>
    <source>
        <strain evidence="1 2">MP1X4</strain>
    </source>
</reference>
<gene>
    <name evidence="1" type="ORF">SAMN05216490_1178</name>
</gene>
<dbReference type="RefSeq" id="WP_091370251.1">
    <property type="nucleotide sequence ID" value="NZ_LT629740.1"/>
</dbReference>
<dbReference type="OrthoDB" id="797330at2"/>
<proteinExistence type="predicted"/>
<sequence length="107" mass="12127">MNTYKENDLVIYTDSKGNRIDTFVIFDTDTKTGLTHINHFNLKVKANELAMHPRAAKGNTIPLADPLSFNLFKLLKDKFTQRDHAKKTSKALVLYSNNTRMVLANAS</sequence>
<protein>
    <submittedName>
        <fullName evidence="1">Uncharacterized protein</fullName>
    </submittedName>
</protein>
<dbReference type="Proteomes" id="UP000199679">
    <property type="component" value="Chromosome I"/>
</dbReference>
<accession>A0A1H1SAV4</accession>
<organism evidence="1 2">
    <name type="scientific">Mucilaginibacter mallensis</name>
    <dbReference type="NCBI Taxonomy" id="652787"/>
    <lineage>
        <taxon>Bacteria</taxon>
        <taxon>Pseudomonadati</taxon>
        <taxon>Bacteroidota</taxon>
        <taxon>Sphingobacteriia</taxon>
        <taxon>Sphingobacteriales</taxon>
        <taxon>Sphingobacteriaceae</taxon>
        <taxon>Mucilaginibacter</taxon>
    </lineage>
</organism>
<name>A0A1H1SAV4_MUCMA</name>
<keyword evidence="2" id="KW-1185">Reference proteome</keyword>
<evidence type="ECO:0000313" key="2">
    <source>
        <dbReference type="Proteomes" id="UP000199679"/>
    </source>
</evidence>